<dbReference type="InterPro" id="IPR050469">
    <property type="entry name" value="Diguanylate_Cyclase"/>
</dbReference>
<dbReference type="GO" id="GO:1902201">
    <property type="term" value="P:negative regulation of bacterial-type flagellum-dependent cell motility"/>
    <property type="evidence" value="ECO:0007669"/>
    <property type="project" value="TreeGrafter"/>
</dbReference>
<dbReference type="PANTHER" id="PTHR45138:SF9">
    <property type="entry name" value="DIGUANYLATE CYCLASE DGCM-RELATED"/>
    <property type="match status" value="1"/>
</dbReference>
<dbReference type="CDD" id="cd01949">
    <property type="entry name" value="GGDEF"/>
    <property type="match status" value="1"/>
</dbReference>
<organism evidence="5 6">
    <name type="scientific">Ideonella alba</name>
    <dbReference type="NCBI Taxonomy" id="2824118"/>
    <lineage>
        <taxon>Bacteria</taxon>
        <taxon>Pseudomonadati</taxon>
        <taxon>Pseudomonadota</taxon>
        <taxon>Betaproteobacteria</taxon>
        <taxon>Burkholderiales</taxon>
        <taxon>Sphaerotilaceae</taxon>
        <taxon>Ideonella</taxon>
    </lineage>
</organism>
<accession>A0A940Y9Y2</accession>
<feature type="transmembrane region" description="Helical" evidence="3">
    <location>
        <begin position="20"/>
        <end position="40"/>
    </location>
</feature>
<dbReference type="GO" id="GO:0052621">
    <property type="term" value="F:diguanylate cyclase activity"/>
    <property type="evidence" value="ECO:0007669"/>
    <property type="project" value="UniProtKB-EC"/>
</dbReference>
<dbReference type="PROSITE" id="PS50887">
    <property type="entry name" value="GGDEF"/>
    <property type="match status" value="1"/>
</dbReference>
<dbReference type="InterPro" id="IPR043128">
    <property type="entry name" value="Rev_trsase/Diguanyl_cyclase"/>
</dbReference>
<evidence type="ECO:0000256" key="2">
    <source>
        <dbReference type="ARBA" id="ARBA00034247"/>
    </source>
</evidence>
<dbReference type="PANTHER" id="PTHR45138">
    <property type="entry name" value="REGULATORY COMPONENTS OF SENSORY TRANSDUCTION SYSTEM"/>
    <property type="match status" value="1"/>
</dbReference>
<name>A0A940Y9Y2_9BURK</name>
<protein>
    <recommendedName>
        <fullName evidence="1">diguanylate cyclase</fullName>
        <ecNumber evidence="1">2.7.7.65</ecNumber>
    </recommendedName>
</protein>
<dbReference type="NCBIfam" id="TIGR00254">
    <property type="entry name" value="GGDEF"/>
    <property type="match status" value="1"/>
</dbReference>
<dbReference type="Proteomes" id="UP000676246">
    <property type="component" value="Unassembled WGS sequence"/>
</dbReference>
<dbReference type="EC" id="2.7.7.65" evidence="1"/>
<dbReference type="InterPro" id="IPR000160">
    <property type="entry name" value="GGDEF_dom"/>
</dbReference>
<keyword evidence="3" id="KW-0812">Transmembrane</keyword>
<evidence type="ECO:0000256" key="3">
    <source>
        <dbReference type="SAM" id="Phobius"/>
    </source>
</evidence>
<evidence type="ECO:0000313" key="6">
    <source>
        <dbReference type="Proteomes" id="UP000676246"/>
    </source>
</evidence>
<sequence length="248" mass="26848">MRRAVRLFFLTRPLWLSIPVLMAFSVAASVGALILLTELMGLGYPPTFRRSLMVATIAPMLVSGPIGGFIVHLLREVDGAHRRAQHLAWHDELTGLLNRRRFTELGQQALERALQQDEAITAVLLDVDDFKQVNDRHGHAAGDAVLQTLGHVLTVSLRRSDLSGRWGGEEFALVLPGAGREDAAGIVERLRQAVASTPIDVGGQPLACTVSIGVADGRPGDSFDALIRRADDAMYRAKTSGKNRVCAA</sequence>
<evidence type="ECO:0000256" key="1">
    <source>
        <dbReference type="ARBA" id="ARBA00012528"/>
    </source>
</evidence>
<dbReference type="AlphaFoldDB" id="A0A940Y9Y2"/>
<comment type="caution">
    <text evidence="5">The sequence shown here is derived from an EMBL/GenBank/DDBJ whole genome shotgun (WGS) entry which is preliminary data.</text>
</comment>
<dbReference type="InterPro" id="IPR029787">
    <property type="entry name" value="Nucleotide_cyclase"/>
</dbReference>
<gene>
    <name evidence="5" type="ORF">KAK03_19460</name>
</gene>
<dbReference type="Pfam" id="PF00990">
    <property type="entry name" value="GGDEF"/>
    <property type="match status" value="1"/>
</dbReference>
<dbReference type="RefSeq" id="WP_210856371.1">
    <property type="nucleotide sequence ID" value="NZ_JAGQDD010000018.1"/>
</dbReference>
<keyword evidence="3" id="KW-0472">Membrane</keyword>
<evidence type="ECO:0000259" key="4">
    <source>
        <dbReference type="PROSITE" id="PS50887"/>
    </source>
</evidence>
<dbReference type="Gene3D" id="3.30.70.270">
    <property type="match status" value="1"/>
</dbReference>
<dbReference type="GO" id="GO:0043709">
    <property type="term" value="P:cell adhesion involved in single-species biofilm formation"/>
    <property type="evidence" value="ECO:0007669"/>
    <property type="project" value="TreeGrafter"/>
</dbReference>
<proteinExistence type="predicted"/>
<feature type="transmembrane region" description="Helical" evidence="3">
    <location>
        <begin position="52"/>
        <end position="74"/>
    </location>
</feature>
<dbReference type="FunFam" id="3.30.70.270:FF:000001">
    <property type="entry name" value="Diguanylate cyclase domain protein"/>
    <property type="match status" value="1"/>
</dbReference>
<evidence type="ECO:0000313" key="5">
    <source>
        <dbReference type="EMBL" id="MBQ0932662.1"/>
    </source>
</evidence>
<feature type="domain" description="GGDEF" evidence="4">
    <location>
        <begin position="118"/>
        <end position="248"/>
    </location>
</feature>
<dbReference type="EMBL" id="JAGQDD010000018">
    <property type="protein sequence ID" value="MBQ0932662.1"/>
    <property type="molecule type" value="Genomic_DNA"/>
</dbReference>
<dbReference type="SUPFAM" id="SSF55073">
    <property type="entry name" value="Nucleotide cyclase"/>
    <property type="match status" value="1"/>
</dbReference>
<keyword evidence="3" id="KW-1133">Transmembrane helix</keyword>
<comment type="catalytic activity">
    <reaction evidence="2">
        <text>2 GTP = 3',3'-c-di-GMP + 2 diphosphate</text>
        <dbReference type="Rhea" id="RHEA:24898"/>
        <dbReference type="ChEBI" id="CHEBI:33019"/>
        <dbReference type="ChEBI" id="CHEBI:37565"/>
        <dbReference type="ChEBI" id="CHEBI:58805"/>
        <dbReference type="EC" id="2.7.7.65"/>
    </reaction>
</comment>
<keyword evidence="6" id="KW-1185">Reference proteome</keyword>
<dbReference type="SMART" id="SM00267">
    <property type="entry name" value="GGDEF"/>
    <property type="match status" value="1"/>
</dbReference>
<reference evidence="5 6" key="1">
    <citation type="submission" date="2021-04" db="EMBL/GenBank/DDBJ databases">
        <title>The genome sequence of Ideonella sp. 3Y2.</title>
        <authorList>
            <person name="Liu Y."/>
        </authorList>
    </citation>
    <scope>NUCLEOTIDE SEQUENCE [LARGE SCALE GENOMIC DNA]</scope>
    <source>
        <strain evidence="5 6">3Y2</strain>
    </source>
</reference>
<dbReference type="GO" id="GO:0005886">
    <property type="term" value="C:plasma membrane"/>
    <property type="evidence" value="ECO:0007669"/>
    <property type="project" value="TreeGrafter"/>
</dbReference>